<dbReference type="PANTHER" id="PTHR43115:SF4">
    <property type="entry name" value="DEHYDROGENASE_REDUCTASE SDR FAMILY MEMBER 11"/>
    <property type="match status" value="1"/>
</dbReference>
<dbReference type="PRINTS" id="PR00080">
    <property type="entry name" value="SDRFAMILY"/>
</dbReference>
<dbReference type="SUPFAM" id="SSF51735">
    <property type="entry name" value="NAD(P)-binding Rossmann-fold domains"/>
    <property type="match status" value="1"/>
</dbReference>
<evidence type="ECO:0000259" key="4">
    <source>
        <dbReference type="SMART" id="SM00822"/>
    </source>
</evidence>
<dbReference type="InterPro" id="IPR036291">
    <property type="entry name" value="NAD(P)-bd_dom_sf"/>
</dbReference>
<sequence>MSSSEHSSPVAVITGASSGIGAAAARSLYPAGYRVALLARRLDRITSLADELGDGAIAIEADVTDRDGLVAAAERVKAELGGADVLINNAGVMLLGPFSADQRDDYRNMIQVNLMGAITTTEVFLDQLKDGGGDIVNLSSVAGRTARSGNGVYAATKWGINGWSESLRQELLPDVRVTLIEPGVVDTELPTHITHEGTREGVQKMYDAATVKPEEVAEIITFALTRPRHLVINEILLRPADQLG</sequence>
<dbReference type="PRINTS" id="PR00081">
    <property type="entry name" value="GDHRDH"/>
</dbReference>
<comment type="caution">
    <text evidence="5">The sequence shown here is derived from an EMBL/GenBank/DDBJ whole genome shotgun (WGS) entry which is preliminary data.</text>
</comment>
<evidence type="ECO:0000313" key="5">
    <source>
        <dbReference type="EMBL" id="MBD1322554.1"/>
    </source>
</evidence>
<dbReference type="PANTHER" id="PTHR43115">
    <property type="entry name" value="DEHYDROGENASE/REDUCTASE SDR FAMILY MEMBER 11"/>
    <property type="match status" value="1"/>
</dbReference>
<dbReference type="InterPro" id="IPR057326">
    <property type="entry name" value="KR_dom"/>
</dbReference>
<comment type="similarity">
    <text evidence="1 3">Belongs to the short-chain dehydrogenases/reductases (SDR) family.</text>
</comment>
<dbReference type="InterPro" id="IPR002347">
    <property type="entry name" value="SDR_fam"/>
</dbReference>
<dbReference type="SMART" id="SM00822">
    <property type="entry name" value="PKS_KR"/>
    <property type="match status" value="1"/>
</dbReference>
<name>A0ABR7WII0_9ACTN</name>
<keyword evidence="2" id="KW-0560">Oxidoreductase</keyword>
<dbReference type="Gene3D" id="3.40.50.720">
    <property type="entry name" value="NAD(P)-binding Rossmann-like Domain"/>
    <property type="match status" value="1"/>
</dbReference>
<dbReference type="PROSITE" id="PS00061">
    <property type="entry name" value="ADH_SHORT"/>
    <property type="match status" value="1"/>
</dbReference>
<evidence type="ECO:0000256" key="2">
    <source>
        <dbReference type="ARBA" id="ARBA00023002"/>
    </source>
</evidence>
<dbReference type="InterPro" id="IPR020904">
    <property type="entry name" value="Sc_DH/Rdtase_CS"/>
</dbReference>
<feature type="domain" description="Ketoreductase" evidence="4">
    <location>
        <begin position="9"/>
        <end position="188"/>
    </location>
</feature>
<evidence type="ECO:0000256" key="1">
    <source>
        <dbReference type="ARBA" id="ARBA00006484"/>
    </source>
</evidence>
<keyword evidence="6" id="KW-1185">Reference proteome</keyword>
<dbReference type="RefSeq" id="WP_190268851.1">
    <property type="nucleotide sequence ID" value="NZ_BAABAD010000005.1"/>
</dbReference>
<protein>
    <submittedName>
        <fullName evidence="5">SDR family oxidoreductase</fullName>
    </submittedName>
</protein>
<reference evidence="5 6" key="1">
    <citation type="submission" date="2020-09" db="EMBL/GenBank/DDBJ databases">
        <title>Novel species in genus Gordonia.</title>
        <authorList>
            <person name="Zhang G."/>
        </authorList>
    </citation>
    <scope>NUCLEOTIDE SEQUENCE [LARGE SCALE GENOMIC DNA]</scope>
    <source>
        <strain evidence="5 6">ON-33</strain>
    </source>
</reference>
<evidence type="ECO:0000313" key="6">
    <source>
        <dbReference type="Proteomes" id="UP000602395"/>
    </source>
</evidence>
<dbReference type="Proteomes" id="UP000602395">
    <property type="component" value="Unassembled WGS sequence"/>
</dbReference>
<evidence type="ECO:0000256" key="3">
    <source>
        <dbReference type="RuleBase" id="RU000363"/>
    </source>
</evidence>
<dbReference type="EMBL" id="JACWMS010000006">
    <property type="protein sequence ID" value="MBD1322554.1"/>
    <property type="molecule type" value="Genomic_DNA"/>
</dbReference>
<proteinExistence type="inferred from homology"/>
<accession>A0ABR7WII0</accession>
<dbReference type="Pfam" id="PF00106">
    <property type="entry name" value="adh_short"/>
    <property type="match status" value="1"/>
</dbReference>
<gene>
    <name evidence="5" type="ORF">IDF66_23490</name>
</gene>
<organism evidence="5 6">
    <name type="scientific">Gordonia hankookensis</name>
    <dbReference type="NCBI Taxonomy" id="589403"/>
    <lineage>
        <taxon>Bacteria</taxon>
        <taxon>Bacillati</taxon>
        <taxon>Actinomycetota</taxon>
        <taxon>Actinomycetes</taxon>
        <taxon>Mycobacteriales</taxon>
        <taxon>Gordoniaceae</taxon>
        <taxon>Gordonia</taxon>
    </lineage>
</organism>